<accession>A0ABP7CQS7</accession>
<keyword evidence="2" id="KW-1185">Reference proteome</keyword>
<dbReference type="InterPro" id="IPR025101">
    <property type="entry name" value="DUF4012"/>
</dbReference>
<evidence type="ECO:0000313" key="2">
    <source>
        <dbReference type="Proteomes" id="UP001500051"/>
    </source>
</evidence>
<sequence>MVAVTVLLVLAIGAYVGQRALEAKESLERAREQLQTFRAALGDPSEDLPALYGVLQASSAEAVQRTDSPVWSLAEHVPWAGPNLTAFRQTTELVDEVVRQGIGPLATAANGVSVESLKPRDGGVDLAPLAELAPAVVEVDDAVQSANATAKAIDTRHVVHQLAGPIHELRAQLDELAPVTAQLRTVVPLLGPMLGGDGDRRYLLMFQNNAEERASGGNPASLAMLKVTDGKLALGRQVSSSDFPHPYDTSPYAPKGRGNTDWGVVYTEHASAYLTNITMTPDFPTTARMARAMWRKEFGGRVDGVISLDPVALSYLLRATGPIELADGTEIDASNAVPFLLHDVYARYPDAGTQDKVFASAARSVFAAISSGKGDPRLYLDQLEPMMAEQRLKMWSNHPEEQAVLIGSPLGTMLPADNQRATVLGVYNNDDATSKMSYFMDERVSVVVSTCAATPTYTVTATVVNTLRADQVGTLPEYVRAHQQRIPSGGDRQWVQLFGPVGARLTSVAVDGKPVVWGTNLRAKANTNPKATGVADRRPAVRGTMYGRPVGTVSVTLGPASEKTVTAVFTGSPKDSRSVEVSHTPKVRAVPVEITEATCR</sequence>
<name>A0ABP7CQS7_9ACTN</name>
<organism evidence="1 2">
    <name type="scientific">Microlunatus aurantiacus</name>
    <dbReference type="NCBI Taxonomy" id="446786"/>
    <lineage>
        <taxon>Bacteria</taxon>
        <taxon>Bacillati</taxon>
        <taxon>Actinomycetota</taxon>
        <taxon>Actinomycetes</taxon>
        <taxon>Propionibacteriales</taxon>
        <taxon>Propionibacteriaceae</taxon>
        <taxon>Microlunatus</taxon>
    </lineage>
</organism>
<reference evidence="2" key="1">
    <citation type="journal article" date="2019" name="Int. J. Syst. Evol. Microbiol.">
        <title>The Global Catalogue of Microorganisms (GCM) 10K type strain sequencing project: providing services to taxonomists for standard genome sequencing and annotation.</title>
        <authorList>
            <consortium name="The Broad Institute Genomics Platform"/>
            <consortium name="The Broad Institute Genome Sequencing Center for Infectious Disease"/>
            <person name="Wu L."/>
            <person name="Ma J."/>
        </authorList>
    </citation>
    <scope>NUCLEOTIDE SEQUENCE [LARGE SCALE GENOMIC DNA]</scope>
    <source>
        <strain evidence="2">JCM 16548</strain>
    </source>
</reference>
<dbReference type="Pfam" id="PF13196">
    <property type="entry name" value="DUF4012"/>
    <property type="match status" value="1"/>
</dbReference>
<evidence type="ECO:0000313" key="1">
    <source>
        <dbReference type="EMBL" id="GAA3694864.1"/>
    </source>
</evidence>
<dbReference type="Proteomes" id="UP001500051">
    <property type="component" value="Unassembled WGS sequence"/>
</dbReference>
<gene>
    <name evidence="1" type="ORF">GCM10022204_08300</name>
</gene>
<proteinExistence type="predicted"/>
<comment type="caution">
    <text evidence="1">The sequence shown here is derived from an EMBL/GenBank/DDBJ whole genome shotgun (WGS) entry which is preliminary data.</text>
</comment>
<dbReference type="EMBL" id="BAAAYX010000002">
    <property type="protein sequence ID" value="GAA3694864.1"/>
    <property type="molecule type" value="Genomic_DNA"/>
</dbReference>
<protein>
    <submittedName>
        <fullName evidence="1">DUF4012 domain-containing protein</fullName>
    </submittedName>
</protein>